<dbReference type="AlphaFoldDB" id="A0AAI8VJ41"/>
<organism evidence="2 3">
    <name type="scientific">Anthostomella pinea</name>
    <dbReference type="NCBI Taxonomy" id="933095"/>
    <lineage>
        <taxon>Eukaryota</taxon>
        <taxon>Fungi</taxon>
        <taxon>Dikarya</taxon>
        <taxon>Ascomycota</taxon>
        <taxon>Pezizomycotina</taxon>
        <taxon>Sordariomycetes</taxon>
        <taxon>Xylariomycetidae</taxon>
        <taxon>Xylariales</taxon>
        <taxon>Xylariaceae</taxon>
        <taxon>Anthostomella</taxon>
    </lineage>
</organism>
<comment type="caution">
    <text evidence="2">The sequence shown here is derived from an EMBL/GenBank/DDBJ whole genome shotgun (WGS) entry which is preliminary data.</text>
</comment>
<evidence type="ECO:0000313" key="3">
    <source>
        <dbReference type="Proteomes" id="UP001295740"/>
    </source>
</evidence>
<keyword evidence="3" id="KW-1185">Reference proteome</keyword>
<protein>
    <submittedName>
        <fullName evidence="2">Uu.00g132260.m01.CDS01</fullName>
    </submittedName>
</protein>
<name>A0AAI8VJ41_9PEZI</name>
<accession>A0AAI8VJ41</accession>
<evidence type="ECO:0000313" key="2">
    <source>
        <dbReference type="EMBL" id="CAJ2505832.1"/>
    </source>
</evidence>
<evidence type="ECO:0000256" key="1">
    <source>
        <dbReference type="SAM" id="MobiDB-lite"/>
    </source>
</evidence>
<proteinExistence type="predicted"/>
<dbReference type="Proteomes" id="UP001295740">
    <property type="component" value="Unassembled WGS sequence"/>
</dbReference>
<reference evidence="2" key="1">
    <citation type="submission" date="2023-10" db="EMBL/GenBank/DDBJ databases">
        <authorList>
            <person name="Hackl T."/>
        </authorList>
    </citation>
    <scope>NUCLEOTIDE SEQUENCE</scope>
</reference>
<feature type="region of interest" description="Disordered" evidence="1">
    <location>
        <begin position="41"/>
        <end position="106"/>
    </location>
</feature>
<dbReference type="EMBL" id="CAUWAG010000007">
    <property type="protein sequence ID" value="CAJ2505832.1"/>
    <property type="molecule type" value="Genomic_DNA"/>
</dbReference>
<gene>
    <name evidence="2" type="ORF">KHLLAP_LOCUS6300</name>
</gene>
<sequence>MADQSLEMELQDLCRLPPRELDQQPITKIVHLGDADAVADLTPTDEEKKPKDTASVPFGQSVNRPHGEQLEAPIHSPSPDSSTLVTHPQDRTEPAAMSHPKNCRNDTTCRTYSLFSAVGNVRTGTLKVTIRRLPARTIQEPSSSETPST</sequence>